<name>A0ABQ5W5Z9_9HYPH</name>
<organism evidence="2 3">
    <name type="scientific">Devosia nitrariae</name>
    <dbReference type="NCBI Taxonomy" id="2071872"/>
    <lineage>
        <taxon>Bacteria</taxon>
        <taxon>Pseudomonadati</taxon>
        <taxon>Pseudomonadota</taxon>
        <taxon>Alphaproteobacteria</taxon>
        <taxon>Hyphomicrobiales</taxon>
        <taxon>Devosiaceae</taxon>
        <taxon>Devosia</taxon>
    </lineage>
</organism>
<sequence length="113" mass="13042">MSSANYNLFAQAMKERKQVHCTYREHPRVVCPIILGHTKGEEKALVFQVGGKSSQRLPPEGEWRCFHLNEVMDVELHDGLWRADSSHRSSQHCVEDVDLDVNPDSPYSPRRRL</sequence>
<keyword evidence="3" id="KW-1185">Reference proteome</keyword>
<protein>
    <submittedName>
        <fullName evidence="2">Uncharacterized protein</fullName>
    </submittedName>
</protein>
<reference evidence="3" key="1">
    <citation type="journal article" date="2019" name="Int. J. Syst. Evol. Microbiol.">
        <title>The Global Catalogue of Microorganisms (GCM) 10K type strain sequencing project: providing services to taxonomists for standard genome sequencing and annotation.</title>
        <authorList>
            <consortium name="The Broad Institute Genomics Platform"/>
            <consortium name="The Broad Institute Genome Sequencing Center for Infectious Disease"/>
            <person name="Wu L."/>
            <person name="Ma J."/>
        </authorList>
    </citation>
    <scope>NUCLEOTIDE SEQUENCE [LARGE SCALE GENOMIC DNA]</scope>
    <source>
        <strain evidence="3">NBRC 112416</strain>
    </source>
</reference>
<feature type="region of interest" description="Disordered" evidence="1">
    <location>
        <begin position="89"/>
        <end position="113"/>
    </location>
</feature>
<gene>
    <name evidence="2" type="ORF">GCM10010862_27270</name>
</gene>
<comment type="caution">
    <text evidence="2">The sequence shown here is derived from an EMBL/GenBank/DDBJ whole genome shotgun (WGS) entry which is preliminary data.</text>
</comment>
<evidence type="ECO:0000313" key="3">
    <source>
        <dbReference type="Proteomes" id="UP001156691"/>
    </source>
</evidence>
<accession>A0ABQ5W5Z9</accession>
<evidence type="ECO:0000313" key="2">
    <source>
        <dbReference type="EMBL" id="GLQ55468.1"/>
    </source>
</evidence>
<dbReference type="Proteomes" id="UP001156691">
    <property type="component" value="Unassembled WGS sequence"/>
</dbReference>
<dbReference type="EMBL" id="BSNS01000011">
    <property type="protein sequence ID" value="GLQ55468.1"/>
    <property type="molecule type" value="Genomic_DNA"/>
</dbReference>
<proteinExistence type="predicted"/>
<evidence type="ECO:0000256" key="1">
    <source>
        <dbReference type="SAM" id="MobiDB-lite"/>
    </source>
</evidence>
<dbReference type="RefSeq" id="WP_284340870.1">
    <property type="nucleotide sequence ID" value="NZ_BSNS01000011.1"/>
</dbReference>